<dbReference type="Gene3D" id="1.25.40.10">
    <property type="entry name" value="Tetratricopeptide repeat domain"/>
    <property type="match status" value="1"/>
</dbReference>
<evidence type="ECO:0000313" key="1">
    <source>
        <dbReference type="EMBL" id="MFB9443701.1"/>
    </source>
</evidence>
<comment type="caution">
    <text evidence="1">The sequence shown here is derived from an EMBL/GenBank/DDBJ whole genome shotgun (WGS) entry which is preliminary data.</text>
</comment>
<dbReference type="EMBL" id="JBHMCA010000022">
    <property type="protein sequence ID" value="MFB9443701.1"/>
    <property type="molecule type" value="Genomic_DNA"/>
</dbReference>
<proteinExistence type="predicted"/>
<evidence type="ECO:0000313" key="2">
    <source>
        <dbReference type="Proteomes" id="UP001589608"/>
    </source>
</evidence>
<dbReference type="RefSeq" id="WP_223093502.1">
    <property type="nucleotide sequence ID" value="NZ_CP061913.1"/>
</dbReference>
<evidence type="ECO:0008006" key="3">
    <source>
        <dbReference type="Google" id="ProtNLM"/>
    </source>
</evidence>
<sequence length="233" mass="26006">MRRSELGRVRVWQGAVGERARAYGPDDPRTLAARLELAWACRSVCDAEDAHWADWDRLASDELAAVTAGRVRTLGAEHPDTLAARYLLARWRRPLDRSGDAEYAEAVEHLAAASQRVHGPAHEETLELLWQLAGQVGEPRRSQLLGQVRDGWLEVAARDPDHAEARRLLGRLYEEAGQGDEARAQRDLAVAACERIARERSVRLGEVHPDTVAARIEHAEHVGWFVDRGSPRS</sequence>
<name>A0ABV5M4E1_9ACTN</name>
<keyword evidence="2" id="KW-1185">Reference proteome</keyword>
<accession>A0ABV5M4E1</accession>
<dbReference type="Proteomes" id="UP001589608">
    <property type="component" value="Unassembled WGS sequence"/>
</dbReference>
<organism evidence="1 2">
    <name type="scientific">Dactylosporangium vinaceum</name>
    <dbReference type="NCBI Taxonomy" id="53362"/>
    <lineage>
        <taxon>Bacteria</taxon>
        <taxon>Bacillati</taxon>
        <taxon>Actinomycetota</taxon>
        <taxon>Actinomycetes</taxon>
        <taxon>Micromonosporales</taxon>
        <taxon>Micromonosporaceae</taxon>
        <taxon>Dactylosporangium</taxon>
    </lineage>
</organism>
<gene>
    <name evidence="1" type="ORF">ACFFTR_11460</name>
</gene>
<protein>
    <recommendedName>
        <fullName evidence="3">Tetratricopeptide repeat protein</fullName>
    </recommendedName>
</protein>
<reference evidence="1 2" key="1">
    <citation type="submission" date="2024-09" db="EMBL/GenBank/DDBJ databases">
        <authorList>
            <person name="Sun Q."/>
            <person name="Mori K."/>
        </authorList>
    </citation>
    <scope>NUCLEOTIDE SEQUENCE [LARGE SCALE GENOMIC DNA]</scope>
    <source>
        <strain evidence="1 2">JCM 3307</strain>
    </source>
</reference>
<dbReference type="InterPro" id="IPR011990">
    <property type="entry name" value="TPR-like_helical_dom_sf"/>
</dbReference>